<dbReference type="GO" id="GO:0005524">
    <property type="term" value="F:ATP binding"/>
    <property type="evidence" value="ECO:0007669"/>
    <property type="project" value="UniProtKB-KW"/>
</dbReference>
<dbReference type="InterPro" id="IPR036097">
    <property type="entry name" value="HisK_dim/P_sf"/>
</dbReference>
<dbReference type="SUPFAM" id="SSF55874">
    <property type="entry name" value="ATPase domain of HSP90 chaperone/DNA topoisomerase II/histidine kinase"/>
    <property type="match status" value="1"/>
</dbReference>
<dbReference type="InterPro" id="IPR001789">
    <property type="entry name" value="Sig_transdc_resp-reg_receiver"/>
</dbReference>
<dbReference type="InterPro" id="IPR004358">
    <property type="entry name" value="Sig_transdc_His_kin-like_C"/>
</dbReference>
<dbReference type="InterPro" id="IPR005467">
    <property type="entry name" value="His_kinase_dom"/>
</dbReference>
<dbReference type="Proteomes" id="UP000244880">
    <property type="component" value="Unassembled WGS sequence"/>
</dbReference>
<protein>
    <recommendedName>
        <fullName evidence="2">histidine kinase</fullName>
        <ecNumber evidence="2">2.7.13.3</ecNumber>
    </recommendedName>
</protein>
<dbReference type="InterPro" id="IPR003661">
    <property type="entry name" value="HisK_dim/P_dom"/>
</dbReference>
<dbReference type="PROSITE" id="PS50110">
    <property type="entry name" value="RESPONSE_REGULATORY"/>
    <property type="match status" value="1"/>
</dbReference>
<dbReference type="SMART" id="SM00387">
    <property type="entry name" value="HATPase_c"/>
    <property type="match status" value="1"/>
</dbReference>
<dbReference type="CDD" id="cd16922">
    <property type="entry name" value="HATPase_EvgS-ArcB-TorS-like"/>
    <property type="match status" value="1"/>
</dbReference>
<dbReference type="Pfam" id="PF13426">
    <property type="entry name" value="PAS_9"/>
    <property type="match status" value="1"/>
</dbReference>
<reference evidence="12 13" key="1">
    <citation type="submission" date="2018-03" db="EMBL/GenBank/DDBJ databases">
        <authorList>
            <person name="Keele B.F."/>
        </authorList>
    </citation>
    <scope>NUCLEOTIDE SEQUENCE [LARGE SCALE GENOMIC DNA]</scope>
    <source>
        <strain evidence="12 13">CECT 8599</strain>
    </source>
</reference>
<dbReference type="AlphaFoldDB" id="A0A2R8BEU9"/>
<evidence type="ECO:0000256" key="6">
    <source>
        <dbReference type="ARBA" id="ARBA00022777"/>
    </source>
</evidence>
<dbReference type="EC" id="2.7.13.3" evidence="2"/>
<dbReference type="CDD" id="cd17546">
    <property type="entry name" value="REC_hyHK_CKI1_RcsC-like"/>
    <property type="match status" value="1"/>
</dbReference>
<dbReference type="CDD" id="cd00082">
    <property type="entry name" value="HisKA"/>
    <property type="match status" value="1"/>
</dbReference>
<dbReference type="CDD" id="cd00130">
    <property type="entry name" value="PAS"/>
    <property type="match status" value="1"/>
</dbReference>
<evidence type="ECO:0000256" key="3">
    <source>
        <dbReference type="ARBA" id="ARBA00022553"/>
    </source>
</evidence>
<keyword evidence="8" id="KW-0902">Two-component regulatory system</keyword>
<gene>
    <name evidence="12" type="primary">rpfC</name>
    <name evidence="12" type="ORF">ASD8599_02278</name>
</gene>
<dbReference type="PROSITE" id="PS50109">
    <property type="entry name" value="HIS_KIN"/>
    <property type="match status" value="1"/>
</dbReference>
<dbReference type="FunFam" id="1.10.287.130:FF:000002">
    <property type="entry name" value="Two-component osmosensing histidine kinase"/>
    <property type="match status" value="1"/>
</dbReference>
<dbReference type="OrthoDB" id="9801651at2"/>
<dbReference type="InterPro" id="IPR011006">
    <property type="entry name" value="CheY-like_superfamily"/>
</dbReference>
<accession>A0A2R8BEU9</accession>
<dbReference type="SMART" id="SM00448">
    <property type="entry name" value="REC"/>
    <property type="match status" value="1"/>
</dbReference>
<keyword evidence="3 9" id="KW-0597">Phosphoprotein</keyword>
<evidence type="ECO:0000256" key="1">
    <source>
        <dbReference type="ARBA" id="ARBA00000085"/>
    </source>
</evidence>
<dbReference type="EMBL" id="OMOR01000001">
    <property type="protein sequence ID" value="SPH21526.1"/>
    <property type="molecule type" value="Genomic_DNA"/>
</dbReference>
<dbReference type="InterPro" id="IPR035965">
    <property type="entry name" value="PAS-like_dom_sf"/>
</dbReference>
<dbReference type="PRINTS" id="PR00344">
    <property type="entry name" value="BCTRLSENSOR"/>
</dbReference>
<dbReference type="GO" id="GO:0000155">
    <property type="term" value="F:phosphorelay sensor kinase activity"/>
    <property type="evidence" value="ECO:0007669"/>
    <property type="project" value="InterPro"/>
</dbReference>
<dbReference type="Gene3D" id="3.30.450.20">
    <property type="entry name" value="PAS domain"/>
    <property type="match status" value="2"/>
</dbReference>
<sequence length="684" mass="75221">MLLQNLIDQAFGAPDGLAALSRDWAPMLDTLPGWFWSVDENYTLTYLSDNVGVITGSTHSDLTGISILDPIYGDAKTEAGIDAYYSALRAQRPFNNLCYERNMKDGTRVVLMDSAIPVFDDKGAFRGFNGISIHVTHTIEKAGATSGLVYGLKSRADALERELSTRNAELEANNKLLSEVLEAMGEGLIVTSKHKLFDPENEVIMVNPAYRKLFDLDDDDVMPGTLVKDLTRKLVERGHVSKDDVLRKRFEEETMAMRPVLIDIPGLNRTCSVTSSMRRNGGYILVHSDVTELHAHNLMLQEAKDAAEVAATTKSNFLATMSHEIRTPMNGIVGMADMLAQSELDTDQQEYIETIRSSALALTGLISDILDFSKIEAGHLELKLEPYELRSLLYEVCGLLNPLAQSTGLDLSLHVDPDVPADVMGDAFRLRQVLLNLLGNAVKFTRQGRVALTVTRNPKTGLLAFAVSDTGIGIPEEMLDNIFTPFEQVDAGLRRGFEGTGLGLSITRNIVEVMGGTLSVTSRLGKGSRFCVVMPLEEAAASLKTPEVEARHDHTCFEGVRVLVAEDNKTNQLVVRRMLEKNGVTIVAANNGERACEIYMDERFDLVLMDLSMPVMSGLEASVTIRSFEQNNGKTRCPIVALTGNAFDKDKEAAQDAGMDDFLTKPVRLDDLLTCLDRHLRIAS</sequence>
<dbReference type="PANTHER" id="PTHR45339">
    <property type="entry name" value="HYBRID SIGNAL TRANSDUCTION HISTIDINE KINASE J"/>
    <property type="match status" value="1"/>
</dbReference>
<dbReference type="RefSeq" id="WP_108828601.1">
    <property type="nucleotide sequence ID" value="NZ_OMOR01000001.1"/>
</dbReference>
<dbReference type="PANTHER" id="PTHR45339:SF1">
    <property type="entry name" value="HYBRID SIGNAL TRANSDUCTION HISTIDINE KINASE J"/>
    <property type="match status" value="1"/>
</dbReference>
<evidence type="ECO:0000256" key="7">
    <source>
        <dbReference type="ARBA" id="ARBA00022840"/>
    </source>
</evidence>
<dbReference type="SUPFAM" id="SSF52172">
    <property type="entry name" value="CheY-like"/>
    <property type="match status" value="1"/>
</dbReference>
<dbReference type="FunFam" id="3.30.565.10:FF:000078">
    <property type="entry name" value="Two-component sensor histidine kinase"/>
    <property type="match status" value="1"/>
</dbReference>
<evidence type="ECO:0000256" key="5">
    <source>
        <dbReference type="ARBA" id="ARBA00022741"/>
    </source>
</evidence>
<feature type="modified residue" description="4-aspartylphosphate" evidence="9">
    <location>
        <position position="610"/>
    </location>
</feature>
<evidence type="ECO:0000256" key="4">
    <source>
        <dbReference type="ARBA" id="ARBA00022679"/>
    </source>
</evidence>
<name>A0A2R8BEU9_9RHOB</name>
<dbReference type="Pfam" id="PF00072">
    <property type="entry name" value="Response_reg"/>
    <property type="match status" value="1"/>
</dbReference>
<evidence type="ECO:0000313" key="13">
    <source>
        <dbReference type="Proteomes" id="UP000244880"/>
    </source>
</evidence>
<dbReference type="SUPFAM" id="SSF55785">
    <property type="entry name" value="PYP-like sensor domain (PAS domain)"/>
    <property type="match status" value="2"/>
</dbReference>
<dbReference type="Pfam" id="PF12860">
    <property type="entry name" value="PAS_7"/>
    <property type="match status" value="1"/>
</dbReference>
<dbReference type="InterPro" id="IPR036890">
    <property type="entry name" value="HATPase_C_sf"/>
</dbReference>
<dbReference type="SMART" id="SM00388">
    <property type="entry name" value="HisKA"/>
    <property type="match status" value="1"/>
</dbReference>
<dbReference type="InterPro" id="IPR000014">
    <property type="entry name" value="PAS"/>
</dbReference>
<dbReference type="Gene3D" id="1.10.287.130">
    <property type="match status" value="1"/>
</dbReference>
<dbReference type="SUPFAM" id="SSF47384">
    <property type="entry name" value="Homodimeric domain of signal transducing histidine kinase"/>
    <property type="match status" value="1"/>
</dbReference>
<dbReference type="Pfam" id="PF00512">
    <property type="entry name" value="HisKA"/>
    <property type="match status" value="1"/>
</dbReference>
<feature type="domain" description="Histidine kinase" evidence="10">
    <location>
        <begin position="320"/>
        <end position="538"/>
    </location>
</feature>
<evidence type="ECO:0000259" key="11">
    <source>
        <dbReference type="PROSITE" id="PS50110"/>
    </source>
</evidence>
<comment type="catalytic activity">
    <reaction evidence="1">
        <text>ATP + protein L-histidine = ADP + protein N-phospho-L-histidine.</text>
        <dbReference type="EC" id="2.7.13.3"/>
    </reaction>
</comment>
<evidence type="ECO:0000256" key="9">
    <source>
        <dbReference type="PROSITE-ProRule" id="PRU00169"/>
    </source>
</evidence>
<keyword evidence="13" id="KW-1185">Reference proteome</keyword>
<evidence type="ECO:0000313" key="12">
    <source>
        <dbReference type="EMBL" id="SPH21526.1"/>
    </source>
</evidence>
<keyword evidence="6" id="KW-0418">Kinase</keyword>
<keyword evidence="7" id="KW-0067">ATP-binding</keyword>
<proteinExistence type="predicted"/>
<evidence type="ECO:0000256" key="2">
    <source>
        <dbReference type="ARBA" id="ARBA00012438"/>
    </source>
</evidence>
<dbReference type="Gene3D" id="3.40.50.2300">
    <property type="match status" value="1"/>
</dbReference>
<evidence type="ECO:0000259" key="10">
    <source>
        <dbReference type="PROSITE" id="PS50109"/>
    </source>
</evidence>
<keyword evidence="5" id="KW-0547">Nucleotide-binding</keyword>
<dbReference type="InterPro" id="IPR003594">
    <property type="entry name" value="HATPase_dom"/>
</dbReference>
<feature type="domain" description="Response regulatory" evidence="11">
    <location>
        <begin position="561"/>
        <end position="680"/>
    </location>
</feature>
<evidence type="ECO:0000256" key="8">
    <source>
        <dbReference type="ARBA" id="ARBA00023012"/>
    </source>
</evidence>
<dbReference type="Gene3D" id="3.30.565.10">
    <property type="entry name" value="Histidine kinase-like ATPase, C-terminal domain"/>
    <property type="match status" value="1"/>
</dbReference>
<dbReference type="SMART" id="SM00091">
    <property type="entry name" value="PAS"/>
    <property type="match status" value="2"/>
</dbReference>
<dbReference type="Pfam" id="PF02518">
    <property type="entry name" value="HATPase_c"/>
    <property type="match status" value="1"/>
</dbReference>
<organism evidence="12 13">
    <name type="scientific">Ascidiaceihabitans donghaensis</name>
    <dbReference type="NCBI Taxonomy" id="1510460"/>
    <lineage>
        <taxon>Bacteria</taxon>
        <taxon>Pseudomonadati</taxon>
        <taxon>Pseudomonadota</taxon>
        <taxon>Alphaproteobacteria</taxon>
        <taxon>Rhodobacterales</taxon>
        <taxon>Paracoccaceae</taxon>
        <taxon>Ascidiaceihabitans</taxon>
    </lineage>
</organism>
<keyword evidence="4 12" id="KW-0808">Transferase</keyword>